<dbReference type="InterPro" id="IPR001478">
    <property type="entry name" value="PDZ"/>
</dbReference>
<dbReference type="SUPFAM" id="SSF50156">
    <property type="entry name" value="PDZ domain-like"/>
    <property type="match status" value="6"/>
</dbReference>
<evidence type="ECO:0000313" key="6">
    <source>
        <dbReference type="EMBL" id="KAG8183078.1"/>
    </source>
</evidence>
<comment type="subcellular location">
    <subcellularLocation>
        <location evidence="1">Cytoplasm</location>
    </subcellularLocation>
</comment>
<feature type="domain" description="PDZ" evidence="5">
    <location>
        <begin position="208"/>
        <end position="277"/>
    </location>
</feature>
<dbReference type="PROSITE" id="PS50106">
    <property type="entry name" value="PDZ"/>
    <property type="match status" value="5"/>
</dbReference>
<feature type="domain" description="PDZ" evidence="5">
    <location>
        <begin position="111"/>
        <end position="191"/>
    </location>
</feature>
<feature type="domain" description="PDZ" evidence="5">
    <location>
        <begin position="1104"/>
        <end position="1185"/>
    </location>
</feature>
<evidence type="ECO:0000313" key="7">
    <source>
        <dbReference type="Proteomes" id="UP000827092"/>
    </source>
</evidence>
<gene>
    <name evidence="6" type="ORF">JTE90_010901</name>
</gene>
<dbReference type="PANTHER" id="PTHR46227">
    <property type="entry name" value="GLUTAMATE RECEPTOR-INTERACTING PROTEIN GRIP"/>
    <property type="match status" value="1"/>
</dbReference>
<dbReference type="InterPro" id="IPR043545">
    <property type="entry name" value="GRIP1/2"/>
</dbReference>
<evidence type="ECO:0000256" key="4">
    <source>
        <dbReference type="SAM" id="MobiDB-lite"/>
    </source>
</evidence>
<dbReference type="GO" id="GO:0098887">
    <property type="term" value="P:neurotransmitter receptor transport, endosome to postsynaptic membrane"/>
    <property type="evidence" value="ECO:0007669"/>
    <property type="project" value="TreeGrafter"/>
</dbReference>
<keyword evidence="3" id="KW-0677">Repeat</keyword>
<dbReference type="SMART" id="SM00228">
    <property type="entry name" value="PDZ"/>
    <property type="match status" value="6"/>
</dbReference>
<comment type="caution">
    <text evidence="6">The sequence shown here is derived from an EMBL/GenBank/DDBJ whole genome shotgun (WGS) entry which is preliminary data.</text>
</comment>
<dbReference type="InterPro" id="IPR041489">
    <property type="entry name" value="PDZ_6"/>
</dbReference>
<evidence type="ECO:0000259" key="5">
    <source>
        <dbReference type="PROSITE" id="PS50106"/>
    </source>
</evidence>
<dbReference type="Gene3D" id="2.30.42.10">
    <property type="match status" value="6"/>
</dbReference>
<dbReference type="GO" id="GO:0005737">
    <property type="term" value="C:cytoplasm"/>
    <property type="evidence" value="ECO:0007669"/>
    <property type="project" value="UniProtKB-SubCell"/>
</dbReference>
<accession>A0AAV6UH29</accession>
<dbReference type="Proteomes" id="UP000827092">
    <property type="component" value="Unassembled WGS sequence"/>
</dbReference>
<name>A0AAV6UH29_9ARAC</name>
<dbReference type="EMBL" id="JAFNEN010000433">
    <property type="protein sequence ID" value="KAG8183078.1"/>
    <property type="molecule type" value="Genomic_DNA"/>
</dbReference>
<dbReference type="Pfam" id="PF00595">
    <property type="entry name" value="PDZ"/>
    <property type="match status" value="2"/>
</dbReference>
<dbReference type="Pfam" id="PF17820">
    <property type="entry name" value="PDZ_6"/>
    <property type="match status" value="2"/>
</dbReference>
<dbReference type="AlphaFoldDB" id="A0AAV6UH29"/>
<sequence>MRLHYVLRKHVSHVELRKARKSCVGIVAKGVKKRGRPSVKSIQLNSAAHRSQCVCVGDVIISVCGRDASGMGKRDFKRLSHSTEVVQLELEYEIREPRLNTSGVYQLRRMPVRIKKTSNSFGFVLRKVGKKYSVASEYPILSIIAQHEPVSKDFSLRSGDRLIQIDDQDLSWLSLEKISEILAQKEEAVFLIEYSVGIVEPCVRPGGRIELEMECLDSDIGIVLAFSKDKSLHIKEIQKGSMAERCGVFQVGDAVLYINDISTSHLSISDANALLKSFKKVPGRLTFVHNAQEDPIRDTNTNLLDSNTFTKKDLHPVLSAVPSERLHLIPPQNSPESLYNWHFKRTHSKLPKTDRKSFDFQSKTVSMLNDVVRKVSTLQELINFRKHRPNLKELNCSQNVSNFINEYHTSQKVPCHINEEIDDQFDNFERNYFSDSESKDFVKMDTNRLSQLEALCIQTKDSARTIAMHFVKNSINVSLVNDSSVDLLSGDTSYFLRSKIIHELTENLAEIHSKKLMSIHILDNFLQKVSAVDFDCRECSQLCLSAALTVQKIMLLLTLNDPDLDAMFVINTLLLSAVNVDVPCEDCSTPWCSVSEVGKESSKVKEDKHSCDLLCHSKDVEADLLNLDSTSETDLLGSQNSRNLLIPPDLSSSHDLPKGLEMSLQGFKKLGKRPEVNLNVEDKSAYYNLAHVDSSQSSIASESDTVSSLRPKKMIINTRNISCNSNSFNTSQRSHAFTEQLKVPNNSPNDFKVTKNKQITTRPTIVEGNYSQNCKEKIQVDKHMPTKPKKLWKSAEAITRISENGLFRKFKSVITKHSSDPTGFSKSPVDLFEKDNTSCRPTSTALGGNDCEWSQITSIVTTDSNPLTDILGRMKSCSSSMEVNLKNEGQGFGLEIEYLSYPRDGVTLTIIANVEPNTAAANSGILLKGDRIVKINGEATIGLTLDEFSNLTKEAFSEDEVTLSVNFDVALPEVRFGTFDVHFDKILKPGIEFKDFSKGGPLIVRGVAKGSAAHRSGQLFAGDEILFTNCIRQEAFDSRKCAYTRTDMVIMTVRREHTEPDSNPEPEENTPPPHSTSSTPDACAVHRTSLHTISGSGALVLEQVLTLSRDPRLGDFGFLVGKNLGTGGVHVAGIRPGGPADRSGVVKKNDTIVKIDGTLVGNGSSSLSLLMQAGESLELTTRRMLTRKKD</sequence>
<dbReference type="PANTHER" id="PTHR46227:SF2">
    <property type="entry name" value="FI03335P"/>
    <property type="match status" value="1"/>
</dbReference>
<feature type="region of interest" description="Disordered" evidence="4">
    <location>
        <begin position="1056"/>
        <end position="1082"/>
    </location>
</feature>
<protein>
    <recommendedName>
        <fullName evidence="5">PDZ domain-containing protein</fullName>
    </recommendedName>
</protein>
<proteinExistence type="predicted"/>
<dbReference type="InterPro" id="IPR036034">
    <property type="entry name" value="PDZ_sf"/>
</dbReference>
<evidence type="ECO:0000256" key="3">
    <source>
        <dbReference type="ARBA" id="ARBA00022737"/>
    </source>
</evidence>
<organism evidence="6 7">
    <name type="scientific">Oedothorax gibbosus</name>
    <dbReference type="NCBI Taxonomy" id="931172"/>
    <lineage>
        <taxon>Eukaryota</taxon>
        <taxon>Metazoa</taxon>
        <taxon>Ecdysozoa</taxon>
        <taxon>Arthropoda</taxon>
        <taxon>Chelicerata</taxon>
        <taxon>Arachnida</taxon>
        <taxon>Araneae</taxon>
        <taxon>Araneomorphae</taxon>
        <taxon>Entelegynae</taxon>
        <taxon>Araneoidea</taxon>
        <taxon>Linyphiidae</taxon>
        <taxon>Erigoninae</taxon>
        <taxon>Oedothorax</taxon>
    </lineage>
</organism>
<evidence type="ECO:0000256" key="2">
    <source>
        <dbReference type="ARBA" id="ARBA00022490"/>
    </source>
</evidence>
<feature type="domain" description="PDZ" evidence="5">
    <location>
        <begin position="882"/>
        <end position="955"/>
    </location>
</feature>
<keyword evidence="2" id="KW-0963">Cytoplasm</keyword>
<reference evidence="6 7" key="1">
    <citation type="journal article" date="2022" name="Nat. Ecol. Evol.">
        <title>A masculinizing supergene underlies an exaggerated male reproductive morph in a spider.</title>
        <authorList>
            <person name="Hendrickx F."/>
            <person name="De Corte Z."/>
            <person name="Sonet G."/>
            <person name="Van Belleghem S.M."/>
            <person name="Kostlbacher S."/>
            <person name="Vangestel C."/>
        </authorList>
    </citation>
    <scope>NUCLEOTIDE SEQUENCE [LARGE SCALE GENOMIC DNA]</scope>
    <source>
        <strain evidence="6">W744_W776</strain>
    </source>
</reference>
<evidence type="ECO:0000256" key="1">
    <source>
        <dbReference type="ARBA" id="ARBA00004496"/>
    </source>
</evidence>
<feature type="domain" description="PDZ" evidence="5">
    <location>
        <begin position="13"/>
        <end position="71"/>
    </location>
</feature>
<dbReference type="CDD" id="cd00136">
    <property type="entry name" value="PDZ_canonical"/>
    <property type="match status" value="3"/>
</dbReference>
<keyword evidence="7" id="KW-1185">Reference proteome</keyword>